<gene>
    <name evidence="2" type="ORF">HMPREF1129_2520</name>
</gene>
<evidence type="ECO:0000256" key="1">
    <source>
        <dbReference type="SAM" id="MobiDB-lite"/>
    </source>
</evidence>
<proteinExistence type="predicted"/>
<dbReference type="Proteomes" id="UP000007814">
    <property type="component" value="Unassembled WGS sequence"/>
</dbReference>
<comment type="caution">
    <text evidence="2">The sequence shown here is derived from an EMBL/GenBank/DDBJ whole genome shotgun (WGS) entry which is preliminary data.</text>
</comment>
<evidence type="ECO:0000313" key="3">
    <source>
        <dbReference type="Proteomes" id="UP000007814"/>
    </source>
</evidence>
<reference evidence="2 3" key="1">
    <citation type="submission" date="2012-07" db="EMBL/GenBank/DDBJ databases">
        <authorList>
            <person name="Durkin A.S."/>
            <person name="McCorrison J."/>
            <person name="Torralba M."/>
            <person name="Gillis M."/>
            <person name="Methe B."/>
            <person name="Sutton G."/>
            <person name="Nelson K.E."/>
        </authorList>
    </citation>
    <scope>NUCLEOTIDE SEQUENCE [LARGE SCALE GENOMIC DNA]</scope>
    <source>
        <strain evidence="3">ATCC 12104 / DSM 43013 / CCUG 2238 / JCM 8349 / NCTC 10301 / Howell 279</strain>
    </source>
</reference>
<protein>
    <recommendedName>
        <fullName evidence="4">FtsK/SpoIIIE family protein</fullName>
    </recommendedName>
</protein>
<dbReference type="AlphaFoldDB" id="J2ZMI0"/>
<feature type="region of interest" description="Disordered" evidence="1">
    <location>
        <begin position="155"/>
        <end position="182"/>
    </location>
</feature>
<evidence type="ECO:0008006" key="4">
    <source>
        <dbReference type="Google" id="ProtNLM"/>
    </source>
</evidence>
<sequence length="182" mass="19340">MDGGDLRLLPVSLEDIGNAFLMTVPRRSEWSTALHFATNRLLGNGQRVVLVLLRRSPLAEFAQNPNVLGVLGVDAELSDLSELLTEDLENTVIVVDDFDTLTNDHKINPTIGAHVKACRDHPGGVVATCGIDEIGGVYRGVVATARKTRTGLVLAPPRSANDGTRLSARLPRSVGAPSPMAG</sequence>
<name>J2ZMI0_ACTNH</name>
<dbReference type="eggNOG" id="COG1674">
    <property type="taxonomic scope" value="Bacteria"/>
</dbReference>
<dbReference type="EMBL" id="ALJK01000209">
    <property type="protein sequence ID" value="EJN83700.1"/>
    <property type="molecule type" value="Genomic_DNA"/>
</dbReference>
<evidence type="ECO:0000313" key="2">
    <source>
        <dbReference type="EMBL" id="EJN83700.1"/>
    </source>
</evidence>
<dbReference type="PATRIC" id="fig|1115803.3.peg.2378"/>
<accession>J2ZMI0</accession>
<organism evidence="2 3">
    <name type="scientific">Actinomyces naeslundii (strain ATCC 12104 / DSM 43013 / CCUG 2238 / JCM 8349 / NCTC 10301 / Howell 279)</name>
    <dbReference type="NCBI Taxonomy" id="1115803"/>
    <lineage>
        <taxon>Bacteria</taxon>
        <taxon>Bacillati</taxon>
        <taxon>Actinomycetota</taxon>
        <taxon>Actinomycetes</taxon>
        <taxon>Actinomycetales</taxon>
        <taxon>Actinomycetaceae</taxon>
        <taxon>Actinomyces</taxon>
    </lineage>
</organism>